<dbReference type="HOGENOM" id="CLU_142657_0_0_2"/>
<keyword evidence="1" id="KW-1133">Transmembrane helix</keyword>
<keyword evidence="3" id="KW-1185">Reference proteome</keyword>
<keyword evidence="1" id="KW-0812">Transmembrane</keyword>
<gene>
    <name evidence="2" type="ORF">MSVAZ_2675</name>
</gene>
<dbReference type="PATRIC" id="fig|1434123.4.peg.3280"/>
<feature type="transmembrane region" description="Helical" evidence="1">
    <location>
        <begin position="97"/>
        <end position="122"/>
    </location>
</feature>
<sequence>MVNLSSIDSYIHKQALVAALINMVINPLLAFYINRSVDSVAFSGIIIDTIITSIVMTWLVTVFSAADINRQLHAGSFKNENLPHPGPVLSRLPRRGLLLGTVLFIFTVLIMMILTILISSLFGIKELSAEKLALFKLIYTGPVAYFVARMAILRQL</sequence>
<dbReference type="Proteomes" id="UP000033096">
    <property type="component" value="Chromosome"/>
</dbReference>
<evidence type="ECO:0000256" key="1">
    <source>
        <dbReference type="SAM" id="Phobius"/>
    </source>
</evidence>
<feature type="transmembrane region" description="Helical" evidence="1">
    <location>
        <begin position="40"/>
        <end position="63"/>
    </location>
</feature>
<reference evidence="2 3" key="1">
    <citation type="submission" date="2014-07" db="EMBL/GenBank/DDBJ databases">
        <title>Methanogenic archaea and the global carbon cycle.</title>
        <authorList>
            <person name="Henriksen J.R."/>
            <person name="Luke J."/>
            <person name="Reinhart S."/>
            <person name="Benedict M.N."/>
            <person name="Youngblut N.D."/>
            <person name="Metcalf M.E."/>
            <person name="Whitaker R.J."/>
            <person name="Metcalf W.W."/>
        </authorList>
    </citation>
    <scope>NUCLEOTIDE SEQUENCE [LARGE SCALE GENOMIC DNA]</scope>
    <source>
        <strain evidence="2 3">Z-761</strain>
    </source>
</reference>
<organism evidence="2 3">
    <name type="scientific">Methanosarcina vacuolata Z-761</name>
    <dbReference type="NCBI Taxonomy" id="1434123"/>
    <lineage>
        <taxon>Archaea</taxon>
        <taxon>Methanobacteriati</taxon>
        <taxon>Methanobacteriota</taxon>
        <taxon>Stenosarchaea group</taxon>
        <taxon>Methanomicrobia</taxon>
        <taxon>Methanosarcinales</taxon>
        <taxon>Methanosarcinaceae</taxon>
        <taxon>Methanosarcina</taxon>
    </lineage>
</organism>
<feature type="transmembrane region" description="Helical" evidence="1">
    <location>
        <begin position="134"/>
        <end position="152"/>
    </location>
</feature>
<evidence type="ECO:0000313" key="2">
    <source>
        <dbReference type="EMBL" id="AKB44944.1"/>
    </source>
</evidence>
<dbReference type="KEGG" id="mvc:MSVAZ_2675"/>
<keyword evidence="1" id="KW-0472">Membrane</keyword>
<accession>A0A0E3Q7M8</accession>
<evidence type="ECO:0000313" key="3">
    <source>
        <dbReference type="Proteomes" id="UP000033096"/>
    </source>
</evidence>
<dbReference type="AlphaFoldDB" id="A0A0E3Q7M8"/>
<feature type="transmembrane region" description="Helical" evidence="1">
    <location>
        <begin position="15"/>
        <end position="34"/>
    </location>
</feature>
<dbReference type="EMBL" id="CP009520">
    <property type="protein sequence ID" value="AKB44944.1"/>
    <property type="molecule type" value="Genomic_DNA"/>
</dbReference>
<dbReference type="RefSeq" id="WP_048121993.1">
    <property type="nucleotide sequence ID" value="NZ_CP009520.1"/>
</dbReference>
<protein>
    <submittedName>
        <fullName evidence="2">Uncharacterized protein</fullName>
    </submittedName>
</protein>
<proteinExistence type="predicted"/>
<dbReference type="GeneID" id="24811180"/>
<name>A0A0E3Q7M8_9EURY</name>